<dbReference type="PANTHER" id="PTHR43591:SF110">
    <property type="entry name" value="RHODANESE DOMAIN-CONTAINING PROTEIN"/>
    <property type="match status" value="1"/>
</dbReference>
<dbReference type="VEuPathDB" id="VectorBase:LDEU008712"/>
<dbReference type="GO" id="GO:0032259">
    <property type="term" value="P:methylation"/>
    <property type="evidence" value="ECO:0007669"/>
    <property type="project" value="UniProtKB-KW"/>
</dbReference>
<dbReference type="AlphaFoldDB" id="A0A443S713"/>
<dbReference type="InterPro" id="IPR001763">
    <property type="entry name" value="Rhodanese-like_dom"/>
</dbReference>
<keyword evidence="2" id="KW-0489">Methyltransferase</keyword>
<dbReference type="Proteomes" id="UP000288716">
    <property type="component" value="Unassembled WGS sequence"/>
</dbReference>
<dbReference type="PROSITE" id="PS50206">
    <property type="entry name" value="RHODANESE_3"/>
    <property type="match status" value="1"/>
</dbReference>
<evidence type="ECO:0000313" key="2">
    <source>
        <dbReference type="EMBL" id="RWS23329.1"/>
    </source>
</evidence>
<dbReference type="SUPFAM" id="SSF53335">
    <property type="entry name" value="S-adenosyl-L-methionine-dependent methyltransferases"/>
    <property type="match status" value="1"/>
</dbReference>
<organism evidence="2 3">
    <name type="scientific">Leptotrombidium deliense</name>
    <dbReference type="NCBI Taxonomy" id="299467"/>
    <lineage>
        <taxon>Eukaryota</taxon>
        <taxon>Metazoa</taxon>
        <taxon>Ecdysozoa</taxon>
        <taxon>Arthropoda</taxon>
        <taxon>Chelicerata</taxon>
        <taxon>Arachnida</taxon>
        <taxon>Acari</taxon>
        <taxon>Acariformes</taxon>
        <taxon>Trombidiformes</taxon>
        <taxon>Prostigmata</taxon>
        <taxon>Anystina</taxon>
        <taxon>Parasitengona</taxon>
        <taxon>Trombiculoidea</taxon>
        <taxon>Trombiculidae</taxon>
        <taxon>Leptotrombidium</taxon>
    </lineage>
</organism>
<dbReference type="GO" id="GO:0008168">
    <property type="term" value="F:methyltransferase activity"/>
    <property type="evidence" value="ECO:0007669"/>
    <property type="project" value="UniProtKB-KW"/>
</dbReference>
<sequence length="225" mass="25592">MNSLKIEKERDYVYNVLLAEKSIYQQIKLYDNIAITYDEISDNGLYLFPEILTDEFKNFQINLDSKILDVGSGTGRSGKLLKSLGYTNVDALDGSMEMIKYVKKMSGVYKHFIHALVVENEELPIAENSYDVALMSGSASPSHIDVNAYKQIIRVVKPGGLVGWIIEDKATCKKLSSRFQNNYYSNTLMNFVKKKLWVPFNGYNPKLVPNATLLKPGEVYFYKVL</sequence>
<comment type="caution">
    <text evidence="2">The sequence shown here is derived from an EMBL/GenBank/DDBJ whole genome shotgun (WGS) entry which is preliminary data.</text>
</comment>
<evidence type="ECO:0000259" key="1">
    <source>
        <dbReference type="PROSITE" id="PS50206"/>
    </source>
</evidence>
<keyword evidence="2" id="KW-0808">Transferase</keyword>
<protein>
    <submittedName>
        <fullName evidence="2">Malonyl-[acyl-carrier protein] O-methyltransferase-like protein</fullName>
    </submittedName>
</protein>
<proteinExistence type="predicted"/>
<gene>
    <name evidence="2" type="ORF">B4U80_08423</name>
</gene>
<evidence type="ECO:0000313" key="3">
    <source>
        <dbReference type="Proteomes" id="UP000288716"/>
    </source>
</evidence>
<dbReference type="EMBL" id="NCKV01006666">
    <property type="protein sequence ID" value="RWS23329.1"/>
    <property type="molecule type" value="Genomic_DNA"/>
</dbReference>
<dbReference type="OrthoDB" id="10039245at2759"/>
<keyword evidence="3" id="KW-1185">Reference proteome</keyword>
<dbReference type="CDD" id="cd02440">
    <property type="entry name" value="AdoMet_MTases"/>
    <property type="match status" value="1"/>
</dbReference>
<dbReference type="InterPro" id="IPR029063">
    <property type="entry name" value="SAM-dependent_MTases_sf"/>
</dbReference>
<dbReference type="STRING" id="299467.A0A443S713"/>
<dbReference type="Gene3D" id="3.40.50.150">
    <property type="entry name" value="Vaccinia Virus protein VP39"/>
    <property type="match status" value="1"/>
</dbReference>
<accession>A0A443S713</accession>
<feature type="domain" description="Rhodanese" evidence="1">
    <location>
        <begin position="37"/>
        <end position="107"/>
    </location>
</feature>
<reference evidence="2 3" key="1">
    <citation type="journal article" date="2018" name="Gigascience">
        <title>Genomes of trombidid mites reveal novel predicted allergens and laterally-transferred genes associated with secondary metabolism.</title>
        <authorList>
            <person name="Dong X."/>
            <person name="Chaisiri K."/>
            <person name="Xia D."/>
            <person name="Armstrong S.D."/>
            <person name="Fang Y."/>
            <person name="Donnelly M.J."/>
            <person name="Kadowaki T."/>
            <person name="McGarry J.W."/>
            <person name="Darby A.C."/>
            <person name="Makepeace B.L."/>
        </authorList>
    </citation>
    <scope>NUCLEOTIDE SEQUENCE [LARGE SCALE GENOMIC DNA]</scope>
    <source>
        <strain evidence="2">UoL-UT</strain>
    </source>
</reference>
<dbReference type="PANTHER" id="PTHR43591">
    <property type="entry name" value="METHYLTRANSFERASE"/>
    <property type="match status" value="1"/>
</dbReference>
<dbReference type="InterPro" id="IPR041698">
    <property type="entry name" value="Methyltransf_25"/>
</dbReference>
<dbReference type="Pfam" id="PF13649">
    <property type="entry name" value="Methyltransf_25"/>
    <property type="match status" value="1"/>
</dbReference>
<name>A0A443S713_9ACAR</name>